<feature type="signal peptide" evidence="8">
    <location>
        <begin position="1"/>
        <end position="18"/>
    </location>
</feature>
<evidence type="ECO:0000256" key="1">
    <source>
        <dbReference type="ARBA" id="ARBA00002053"/>
    </source>
</evidence>
<keyword evidence="7" id="KW-0445">Lipid transport</keyword>
<evidence type="ECO:0000256" key="2">
    <source>
        <dbReference type="ARBA" id="ARBA00006370"/>
    </source>
</evidence>
<keyword evidence="5" id="KW-0813">Transport</keyword>
<keyword evidence="11" id="KW-1185">Reference proteome</keyword>
<feature type="chain" id="PRO_5045636260" description="Phosphatidylglycerol/phosphatidylinositol transfer protein" evidence="8">
    <location>
        <begin position="19"/>
        <end position="168"/>
    </location>
</feature>
<dbReference type="InterPro" id="IPR003172">
    <property type="entry name" value="ML_dom"/>
</dbReference>
<dbReference type="CDD" id="cd00917">
    <property type="entry name" value="PG-PI_TP"/>
    <property type="match status" value="1"/>
</dbReference>
<comment type="subunit">
    <text evidence="3">Monomer.</text>
</comment>
<comment type="caution">
    <text evidence="10">The sequence shown here is derived from an EMBL/GenBank/DDBJ whole genome shotgun (WGS) entry which is preliminary data.</text>
</comment>
<sequence length="168" mass="18318">MKFSSSFVALCMSSLVASSTLSFFGSDSQQQALGDDLSIPGDNPLTHCKAEPSDILTLDHVNLSPNPPVPGSTLTIEAVGTFSEEIKENAYVTLQVKYGLIRLVNQRVDLCEQIKNVDLECPLKKGVTKITKEVQIPKEIPSGTYTVFADAYTFDDKHITCLTATVKF</sequence>
<organism evidence="10 11">
    <name type="scientific">Phlyctema vagabunda</name>
    <dbReference type="NCBI Taxonomy" id="108571"/>
    <lineage>
        <taxon>Eukaryota</taxon>
        <taxon>Fungi</taxon>
        <taxon>Dikarya</taxon>
        <taxon>Ascomycota</taxon>
        <taxon>Pezizomycotina</taxon>
        <taxon>Leotiomycetes</taxon>
        <taxon>Helotiales</taxon>
        <taxon>Dermateaceae</taxon>
        <taxon>Phlyctema</taxon>
    </lineage>
</organism>
<gene>
    <name evidence="10" type="ORF">PVAG01_01915</name>
</gene>
<comment type="function">
    <text evidence="1">Catalyzes the intermembrane transfer of phosphatidylglycerol and phosphatidylinositol.</text>
</comment>
<dbReference type="SMART" id="SM00737">
    <property type="entry name" value="ML"/>
    <property type="match status" value="1"/>
</dbReference>
<dbReference type="Pfam" id="PF02221">
    <property type="entry name" value="E1_DerP2_DerF2"/>
    <property type="match status" value="1"/>
</dbReference>
<evidence type="ECO:0000256" key="4">
    <source>
        <dbReference type="ARBA" id="ARBA00016056"/>
    </source>
</evidence>
<evidence type="ECO:0000259" key="9">
    <source>
        <dbReference type="SMART" id="SM00737"/>
    </source>
</evidence>
<dbReference type="PANTHER" id="PTHR11306">
    <property type="entry name" value="NIEMANN PICK TYPE C2 PROTEIN NPC2-RELATED"/>
    <property type="match status" value="1"/>
</dbReference>
<evidence type="ECO:0000313" key="11">
    <source>
        <dbReference type="Proteomes" id="UP001629113"/>
    </source>
</evidence>
<accession>A0ABR4PZG3</accession>
<comment type="similarity">
    <text evidence="2">Belongs to the NPC2 family.</text>
</comment>
<dbReference type="InterPro" id="IPR039670">
    <property type="entry name" value="NPC2-like"/>
</dbReference>
<dbReference type="InterPro" id="IPR014756">
    <property type="entry name" value="Ig_E-set"/>
</dbReference>
<dbReference type="SUPFAM" id="SSF81296">
    <property type="entry name" value="E set domains"/>
    <property type="match status" value="1"/>
</dbReference>
<dbReference type="Proteomes" id="UP001629113">
    <property type="component" value="Unassembled WGS sequence"/>
</dbReference>
<proteinExistence type="inferred from homology"/>
<name>A0ABR4PZG3_9HELO</name>
<feature type="domain" description="MD-2-related lipid-recognition" evidence="9">
    <location>
        <begin position="45"/>
        <end position="166"/>
    </location>
</feature>
<dbReference type="InterPro" id="IPR033917">
    <property type="entry name" value="ML_PG-PI_TP"/>
</dbReference>
<keyword evidence="6 8" id="KW-0732">Signal</keyword>
<dbReference type="EMBL" id="JBFCZG010000001">
    <property type="protein sequence ID" value="KAL3428406.1"/>
    <property type="molecule type" value="Genomic_DNA"/>
</dbReference>
<evidence type="ECO:0000256" key="7">
    <source>
        <dbReference type="ARBA" id="ARBA00023055"/>
    </source>
</evidence>
<protein>
    <recommendedName>
        <fullName evidence="4">Phosphatidylglycerol/phosphatidylinositol transfer protein</fullName>
    </recommendedName>
</protein>
<reference evidence="10 11" key="1">
    <citation type="submission" date="2024-06" db="EMBL/GenBank/DDBJ databases">
        <title>Complete genome of Phlyctema vagabunda strain 19-DSS-EL-015.</title>
        <authorList>
            <person name="Fiorenzani C."/>
        </authorList>
    </citation>
    <scope>NUCLEOTIDE SEQUENCE [LARGE SCALE GENOMIC DNA]</scope>
    <source>
        <strain evidence="10 11">19-DSS-EL-015</strain>
    </source>
</reference>
<evidence type="ECO:0000256" key="8">
    <source>
        <dbReference type="SAM" id="SignalP"/>
    </source>
</evidence>
<evidence type="ECO:0000256" key="5">
    <source>
        <dbReference type="ARBA" id="ARBA00022448"/>
    </source>
</evidence>
<evidence type="ECO:0000256" key="6">
    <source>
        <dbReference type="ARBA" id="ARBA00022729"/>
    </source>
</evidence>
<dbReference type="Gene3D" id="2.60.40.770">
    <property type="match status" value="1"/>
</dbReference>
<evidence type="ECO:0000313" key="10">
    <source>
        <dbReference type="EMBL" id="KAL3428406.1"/>
    </source>
</evidence>
<dbReference type="PANTHER" id="PTHR11306:SF0">
    <property type="entry name" value="PHOSPHATIDYLGLYCEROL_PHOSPHATIDYLINOSITOL TRANSFER PROTEIN"/>
    <property type="match status" value="1"/>
</dbReference>
<evidence type="ECO:0000256" key="3">
    <source>
        <dbReference type="ARBA" id="ARBA00011245"/>
    </source>
</evidence>